<dbReference type="InterPro" id="IPR011706">
    <property type="entry name" value="Cu-oxidase_C"/>
</dbReference>
<dbReference type="CDD" id="cd13880">
    <property type="entry name" value="CuRO_2_MaLCC_like"/>
    <property type="match status" value="1"/>
</dbReference>
<organism evidence="15 17">
    <name type="scientific">Pyrenophora tritici-repentis</name>
    <dbReference type="NCBI Taxonomy" id="45151"/>
    <lineage>
        <taxon>Eukaryota</taxon>
        <taxon>Fungi</taxon>
        <taxon>Dikarya</taxon>
        <taxon>Ascomycota</taxon>
        <taxon>Pezizomycotina</taxon>
        <taxon>Dothideomycetes</taxon>
        <taxon>Pleosporomycetidae</taxon>
        <taxon>Pleosporales</taxon>
        <taxon>Pleosporineae</taxon>
        <taxon>Pleosporaceae</taxon>
        <taxon>Pyrenophora</taxon>
    </lineage>
</organism>
<dbReference type="PANTHER" id="PTHR11709">
    <property type="entry name" value="MULTI-COPPER OXIDASE"/>
    <property type="match status" value="1"/>
</dbReference>
<comment type="catalytic activity">
    <reaction evidence="1">
        <text>4 hydroquinone + O2 = 4 benzosemiquinone + 2 H2O</text>
        <dbReference type="Rhea" id="RHEA:11276"/>
        <dbReference type="ChEBI" id="CHEBI:15377"/>
        <dbReference type="ChEBI" id="CHEBI:15379"/>
        <dbReference type="ChEBI" id="CHEBI:17594"/>
        <dbReference type="ChEBI" id="CHEBI:17977"/>
        <dbReference type="EC" id="1.10.3.2"/>
    </reaction>
</comment>
<feature type="region of interest" description="Disordered" evidence="10">
    <location>
        <begin position="580"/>
        <end position="599"/>
    </location>
</feature>
<dbReference type="GO" id="GO:0005507">
    <property type="term" value="F:copper ion binding"/>
    <property type="evidence" value="ECO:0007669"/>
    <property type="project" value="InterPro"/>
</dbReference>
<name>A0A2W1H0V2_9PLEO</name>
<reference evidence="18" key="4">
    <citation type="journal article" date="2022" name="Microb. Genom.">
        <title>A global pangenome for the wheat fungal pathogen Pyrenophora tritici-repentis and prediction of effector protein structural homology.</title>
        <authorList>
            <person name="Moolhuijzen P.M."/>
            <person name="See P.T."/>
            <person name="Shi G."/>
            <person name="Powell H.R."/>
            <person name="Cockram J."/>
            <person name="Jorgensen L.N."/>
            <person name="Benslimane H."/>
            <person name="Strelkov S.E."/>
            <person name="Turner J."/>
            <person name="Liu Z."/>
            <person name="Moffat C.S."/>
        </authorList>
    </citation>
    <scope>NUCLEOTIDE SEQUENCE [LARGE SCALE GENOMIC DNA]</scope>
</reference>
<evidence type="ECO:0000313" key="18">
    <source>
        <dbReference type="Proteomes" id="UP000249757"/>
    </source>
</evidence>
<evidence type="ECO:0000256" key="7">
    <source>
        <dbReference type="ARBA" id="ARBA00023008"/>
    </source>
</evidence>
<dbReference type="AlphaFoldDB" id="A0A2W1H0V2"/>
<evidence type="ECO:0000256" key="5">
    <source>
        <dbReference type="ARBA" id="ARBA00022723"/>
    </source>
</evidence>
<evidence type="ECO:0000256" key="6">
    <source>
        <dbReference type="ARBA" id="ARBA00023002"/>
    </source>
</evidence>
<keyword evidence="6" id="KW-0560">Oxidoreductase</keyword>
<keyword evidence="8" id="KW-0325">Glycoprotein</keyword>
<dbReference type="Pfam" id="PF07732">
    <property type="entry name" value="Cu-oxidase_3"/>
    <property type="match status" value="1"/>
</dbReference>
<protein>
    <recommendedName>
        <fullName evidence="4">laccase</fullName>
        <ecNumber evidence="4">1.10.3.2</ecNumber>
    </recommendedName>
</protein>
<evidence type="ECO:0000313" key="16">
    <source>
        <dbReference type="EMBL" id="KAI1520606.1"/>
    </source>
</evidence>
<evidence type="ECO:0000259" key="12">
    <source>
        <dbReference type="Pfam" id="PF00394"/>
    </source>
</evidence>
<dbReference type="Pfam" id="PF07731">
    <property type="entry name" value="Cu-oxidase_2"/>
    <property type="match status" value="1"/>
</dbReference>
<dbReference type="SUPFAM" id="SSF49503">
    <property type="entry name" value="Cupredoxins"/>
    <property type="match status" value="3"/>
</dbReference>
<dbReference type="InterPro" id="IPR002355">
    <property type="entry name" value="Cu_oxidase_Cu_BS"/>
</dbReference>
<dbReference type="PROSITE" id="PS00080">
    <property type="entry name" value="MULTICOPPER_OXIDASE2"/>
    <property type="match status" value="1"/>
</dbReference>
<evidence type="ECO:0000256" key="9">
    <source>
        <dbReference type="ARBA" id="ARBA00023185"/>
    </source>
</evidence>
<dbReference type="GO" id="GO:0046274">
    <property type="term" value="P:lignin catabolic process"/>
    <property type="evidence" value="ECO:0007669"/>
    <property type="project" value="UniProtKB-KW"/>
</dbReference>
<evidence type="ECO:0000256" key="4">
    <source>
        <dbReference type="ARBA" id="ARBA00012297"/>
    </source>
</evidence>
<evidence type="ECO:0000313" key="17">
    <source>
        <dbReference type="Proteomes" id="UP000245464"/>
    </source>
</evidence>
<dbReference type="Gene3D" id="2.60.40.420">
    <property type="entry name" value="Cupredoxins - blue copper proteins"/>
    <property type="match status" value="3"/>
</dbReference>
<feature type="domain" description="Plastocyanin-like" evidence="13">
    <location>
        <begin position="437"/>
        <end position="555"/>
    </location>
</feature>
<sequence>MLFKSLALWLSLGSIALGSPLQAEPLSDEFPSFEDIVKRQDGACTNGPQTRSCWSNGYSIATDFDAKSPPDGTTVTYNFEITNVTRPNPDGSGTSKQMMLINNQYPGPLVRAKWGDTIIVNVKNSLAHNGTGIHWHGIRQLNSCQHDGVPGVTECPIAPGMTRQYKFRATQFGTSWYHSHFSAQYGEGIVGTMIIDGPATANYDVDLGALPITDWYYRPAFLLNELAQHSLRGPPTPDNILVNGTHVNAANDNGQYARMNVVKGKKYRIRIINTSVDTTFSVSMDGHPFTVLTSDFVPIKSFVTNQLTLQIGQRYDVVIAANQTVNNYWFRVSVGTACGSNAMTTSGKVLGAILHYDGAPTTGNPTSTGVTMRTSCDDESSSNLVPFVPNQVPSSLVGDAPNHKMTLNSFSNASQNNLFRWTIDGNPFVIDWNNPSLETVLGGSKNFAPSENVYTVEGANSWYLWWIQSASPIPIPHPIHLHGHDYYIVGSGSGTWDGSTAGLNFNNPTRRDTAVLPAGGYMLIAFPADNPGMWIMHCHIAWHASQGLSVQFMERMSEIKGTLGDTSILKDGCDAWDGYWAEGSGPNPSRPYEQTDSGI</sequence>
<feature type="signal peptide" evidence="11">
    <location>
        <begin position="1"/>
        <end position="18"/>
    </location>
</feature>
<comment type="similarity">
    <text evidence="3">Belongs to the multicopper oxidase family.</text>
</comment>
<dbReference type="EC" id="1.10.3.2" evidence="4"/>
<dbReference type="PROSITE" id="PS00079">
    <property type="entry name" value="MULTICOPPER_OXIDASE1"/>
    <property type="match status" value="1"/>
</dbReference>
<feature type="chain" id="PRO_5042701269" description="laccase" evidence="11">
    <location>
        <begin position="19"/>
        <end position="599"/>
    </location>
</feature>
<evidence type="ECO:0000256" key="11">
    <source>
        <dbReference type="SAM" id="SignalP"/>
    </source>
</evidence>
<dbReference type="OrthoDB" id="2121828at2759"/>
<evidence type="ECO:0000256" key="1">
    <source>
        <dbReference type="ARBA" id="ARBA00000349"/>
    </source>
</evidence>
<dbReference type="InterPro" id="IPR011707">
    <property type="entry name" value="Cu-oxidase-like_N"/>
</dbReference>
<evidence type="ECO:0000256" key="2">
    <source>
        <dbReference type="ARBA" id="ARBA00001935"/>
    </source>
</evidence>
<keyword evidence="18" id="KW-1185">Reference proteome</keyword>
<reference evidence="15 17" key="1">
    <citation type="journal article" date="2018" name="BMC Genomics">
        <title>Comparative genomics of the wheat fungal pathogen Pyrenophora tritici-repentis reveals chromosomal variations and genome plasticity.</title>
        <authorList>
            <person name="Moolhuijzen P."/>
            <person name="See P.T."/>
            <person name="Hane J.K."/>
            <person name="Shi G."/>
            <person name="Liu Z."/>
            <person name="Oliver R.P."/>
            <person name="Moffat C.S."/>
        </authorList>
    </citation>
    <scope>NUCLEOTIDE SEQUENCE [LARGE SCALE GENOMIC DNA]</scope>
    <source>
        <strain evidence="15">M4</strain>
    </source>
</reference>
<dbReference type="InterPro" id="IPR001117">
    <property type="entry name" value="Cu-oxidase_2nd"/>
</dbReference>
<comment type="caution">
    <text evidence="15">The sequence shown here is derived from an EMBL/GenBank/DDBJ whole genome shotgun (WGS) entry which is preliminary data.</text>
</comment>
<dbReference type="InterPro" id="IPR045087">
    <property type="entry name" value="Cu-oxidase_fam"/>
</dbReference>
<evidence type="ECO:0000259" key="13">
    <source>
        <dbReference type="Pfam" id="PF07731"/>
    </source>
</evidence>
<dbReference type="CDD" id="cd13901">
    <property type="entry name" value="CuRO_3_MaLCC_like"/>
    <property type="match status" value="1"/>
</dbReference>
<comment type="cofactor">
    <cofactor evidence="2">
        <name>Cu cation</name>
        <dbReference type="ChEBI" id="CHEBI:23378"/>
    </cofactor>
</comment>
<dbReference type="CDD" id="cd13854">
    <property type="entry name" value="CuRO_1_MaLCC_like"/>
    <property type="match status" value="1"/>
</dbReference>
<proteinExistence type="inferred from homology"/>
<dbReference type="EMBL" id="NQIK02000001">
    <property type="protein sequence ID" value="KAF7576818.1"/>
    <property type="molecule type" value="Genomic_DNA"/>
</dbReference>
<gene>
    <name evidence="16" type="ORF">Ptr86124_000974</name>
    <name evidence="15" type="ORF">PtrM4_010580</name>
</gene>
<keyword evidence="5" id="KW-0479">Metal-binding</keyword>
<evidence type="ECO:0000313" key="15">
    <source>
        <dbReference type="EMBL" id="KAF7576818.1"/>
    </source>
</evidence>
<dbReference type="SMR" id="A0A2W1H0V2"/>
<dbReference type="InterPro" id="IPR008972">
    <property type="entry name" value="Cupredoxin"/>
</dbReference>
<keyword evidence="9" id="KW-0439">Lignin degradation</keyword>
<dbReference type="FunFam" id="2.60.40.420:FF:000045">
    <property type="entry name" value="Laccase 2"/>
    <property type="match status" value="1"/>
</dbReference>
<dbReference type="InterPro" id="IPR033138">
    <property type="entry name" value="Cu_oxidase_CS"/>
</dbReference>
<dbReference type="EMBL" id="NRDI02000001">
    <property type="protein sequence ID" value="KAI1520606.1"/>
    <property type="molecule type" value="Genomic_DNA"/>
</dbReference>
<evidence type="ECO:0000259" key="14">
    <source>
        <dbReference type="Pfam" id="PF07732"/>
    </source>
</evidence>
<evidence type="ECO:0000256" key="8">
    <source>
        <dbReference type="ARBA" id="ARBA00023180"/>
    </source>
</evidence>
<feature type="domain" description="Plastocyanin-like" evidence="12">
    <location>
        <begin position="211"/>
        <end position="358"/>
    </location>
</feature>
<dbReference type="Proteomes" id="UP000249757">
    <property type="component" value="Unassembled WGS sequence"/>
</dbReference>
<feature type="domain" description="Plastocyanin-like" evidence="14">
    <location>
        <begin position="93"/>
        <end position="198"/>
    </location>
</feature>
<reference evidence="16" key="3">
    <citation type="journal article" date="2022" name="bioRxiv">
        <title>A global pangenome for the wheat fungal pathogen Pyrenophora tritici-repentis and prediction of effector protein structural homology.</title>
        <authorList>
            <person name="Moolhuijzen P."/>
            <person name="See P.T."/>
            <person name="Shi G."/>
            <person name="Powell H.R."/>
            <person name="Cockram J."/>
            <person name="Jorgensen L.N."/>
            <person name="Benslimane H."/>
            <person name="Strelkov S.E."/>
            <person name="Turner J."/>
            <person name="Liu Z."/>
            <person name="Moffat C.S."/>
        </authorList>
    </citation>
    <scope>NUCLEOTIDE SEQUENCE</scope>
    <source>
        <strain evidence="16">86-124</strain>
    </source>
</reference>
<dbReference type="PANTHER" id="PTHR11709:SF87">
    <property type="entry name" value="LACCASE"/>
    <property type="match status" value="1"/>
</dbReference>
<dbReference type="Pfam" id="PF00394">
    <property type="entry name" value="Cu-oxidase"/>
    <property type="match status" value="1"/>
</dbReference>
<keyword evidence="11" id="KW-0732">Signal</keyword>
<reference evidence="16" key="2">
    <citation type="submission" date="2021-05" db="EMBL/GenBank/DDBJ databases">
        <authorList>
            <person name="Moolhuijzen P.M."/>
            <person name="Moffat C.S."/>
        </authorList>
    </citation>
    <scope>NUCLEOTIDE SEQUENCE</scope>
    <source>
        <strain evidence="16">86-124</strain>
    </source>
</reference>
<dbReference type="OMA" id="HNGTGIH"/>
<evidence type="ECO:0000256" key="10">
    <source>
        <dbReference type="SAM" id="MobiDB-lite"/>
    </source>
</evidence>
<evidence type="ECO:0000256" key="3">
    <source>
        <dbReference type="ARBA" id="ARBA00010609"/>
    </source>
</evidence>
<dbReference type="FunFam" id="2.60.40.420:FF:000021">
    <property type="entry name" value="Extracellular dihydrogeodin oxidase/laccase"/>
    <property type="match status" value="1"/>
</dbReference>
<keyword evidence="7" id="KW-0186">Copper</keyword>
<accession>A0A2W1H0V2</accession>
<dbReference type="Proteomes" id="UP000245464">
    <property type="component" value="Chromosome 1"/>
</dbReference>
<dbReference type="GO" id="GO:0052716">
    <property type="term" value="F:hydroquinone:oxygen oxidoreductase activity"/>
    <property type="evidence" value="ECO:0007669"/>
    <property type="project" value="UniProtKB-EC"/>
</dbReference>